<proteinExistence type="predicted"/>
<dbReference type="Proteomes" id="UP000175679">
    <property type="component" value="Unassembled WGS sequence"/>
</dbReference>
<keyword evidence="2" id="KW-1185">Reference proteome</keyword>
<dbReference type="EMBL" id="MJMG01000007">
    <property type="protein sequence ID" value="OEY86609.1"/>
    <property type="molecule type" value="Genomic_DNA"/>
</dbReference>
<dbReference type="AlphaFoldDB" id="A0A1E7QK53"/>
<organism evidence="1 2">
    <name type="scientific">Wolbachia pipientis</name>
    <dbReference type="NCBI Taxonomy" id="955"/>
    <lineage>
        <taxon>Bacteria</taxon>
        <taxon>Pseudomonadati</taxon>
        <taxon>Pseudomonadota</taxon>
        <taxon>Alphaproteobacteria</taxon>
        <taxon>Rickettsiales</taxon>
        <taxon>Anaplasmataceae</taxon>
        <taxon>Wolbachieae</taxon>
        <taxon>Wolbachia</taxon>
    </lineage>
</organism>
<evidence type="ECO:0000313" key="2">
    <source>
        <dbReference type="Proteomes" id="UP000175679"/>
    </source>
</evidence>
<dbReference type="RefSeq" id="WP_070065089.1">
    <property type="nucleotide sequence ID" value="NZ_MJMG01000007.1"/>
</dbReference>
<comment type="caution">
    <text evidence="1">The sequence shown here is derived from an EMBL/GenBank/DDBJ whole genome shotgun (WGS) entry which is preliminary data.</text>
</comment>
<reference evidence="1 2" key="1">
    <citation type="submission" date="2016-09" db="EMBL/GenBank/DDBJ databases">
        <title>Genomic evidence for plant-parasitic nematodes as the earliest Wolbachia hosts.</title>
        <authorList>
            <person name="Brown A.M."/>
            <person name="Wasala S.K."/>
            <person name="Howe D.K."/>
            <person name="Peetz A.B."/>
            <person name="Zasada I.A."/>
            <person name="Denver D.R."/>
        </authorList>
    </citation>
    <scope>NUCLEOTIDE SEQUENCE [LARGE SCALE GENOMIC DNA]</scope>
    <source>
        <strain evidence="2">wPpe</strain>
    </source>
</reference>
<protein>
    <submittedName>
        <fullName evidence="1">Uncharacterized protein</fullName>
    </submittedName>
</protein>
<accession>A0A1E7QK53</accession>
<sequence length="74" mass="8639">MYIGARHVGIIGGKFNCKLDKVRRTYQRCFVDRVTRPVEEKEIKEEIEIQNSFFGTLGAEFGLVFHFKQNVENT</sequence>
<gene>
    <name evidence="1" type="ORF">BIY23_02785</name>
</gene>
<name>A0A1E7QK53_WOLPI</name>
<evidence type="ECO:0000313" key="1">
    <source>
        <dbReference type="EMBL" id="OEY86609.1"/>
    </source>
</evidence>